<evidence type="ECO:0000313" key="3">
    <source>
        <dbReference type="Proteomes" id="UP000000935"/>
    </source>
</evidence>
<keyword evidence="1" id="KW-1133">Transmembrane helix</keyword>
<accession>D5E4A0</accession>
<dbReference type="HOGENOM" id="CLU_193523_0_0_9"/>
<protein>
    <submittedName>
        <fullName evidence="2">Uncharacterized protein</fullName>
    </submittedName>
</protein>
<gene>
    <name evidence="2" type="ordered locus">BMQ_pBM70083</name>
</gene>
<feature type="transmembrane region" description="Helical" evidence="1">
    <location>
        <begin position="55"/>
        <end position="82"/>
    </location>
</feature>
<dbReference type="Proteomes" id="UP000000935">
    <property type="component" value="Plasmid pBM700"/>
</dbReference>
<keyword evidence="2" id="KW-0614">Plasmid</keyword>
<organism evidence="2 3">
    <name type="scientific">Priestia megaterium (strain ATCC 12872 / QMB1551)</name>
    <name type="common">Bacillus megaterium</name>
    <dbReference type="NCBI Taxonomy" id="545693"/>
    <lineage>
        <taxon>Bacteria</taxon>
        <taxon>Bacillati</taxon>
        <taxon>Bacillota</taxon>
        <taxon>Bacilli</taxon>
        <taxon>Bacillales</taxon>
        <taxon>Bacillaceae</taxon>
        <taxon>Priestia</taxon>
    </lineage>
</organism>
<keyword evidence="1" id="KW-0472">Membrane</keyword>
<feature type="transmembrane region" description="Helical" evidence="1">
    <location>
        <begin position="6"/>
        <end position="25"/>
    </location>
</feature>
<sequence>MDIIKIILLGILLFVITIFALIIFLKNLNMLAKLYTNSTQAYHNASHRKEVRNILLIKFTLINGGTILTLIIMYFIITIYVFQ</sequence>
<keyword evidence="1" id="KW-0812">Transmembrane</keyword>
<name>D5E4A0_PRIM1</name>
<dbReference type="EMBL" id="CP001990">
    <property type="protein sequence ID" value="ADE72625.1"/>
    <property type="molecule type" value="Genomic_DNA"/>
</dbReference>
<reference evidence="2 3" key="1">
    <citation type="journal article" date="2011" name="J. Bacteriol.">
        <title>Genome sequences of the biotechnologically important Bacillus megaterium strains QM B1551 and DSM319.</title>
        <authorList>
            <person name="Eppinger M."/>
            <person name="Bunk B."/>
            <person name="Johns M.A."/>
            <person name="Edirisinghe J.N."/>
            <person name="Kutumbaka K.K."/>
            <person name="Koenig S.S."/>
            <person name="Huot Creasy H."/>
            <person name="Rosovitz M.J."/>
            <person name="Riley D.R."/>
            <person name="Daugherty S."/>
            <person name="Martin M."/>
            <person name="Elbourne L.D."/>
            <person name="Paulsen I."/>
            <person name="Biedendieck R."/>
            <person name="Braun C."/>
            <person name="Grayburn S."/>
            <person name="Dhingra S."/>
            <person name="Lukyanchuk V."/>
            <person name="Ball B."/>
            <person name="Ul-Qamar R."/>
            <person name="Seibel J."/>
            <person name="Bremer E."/>
            <person name="Jahn D."/>
            <person name="Ravel J."/>
            <person name="Vary P.S."/>
        </authorList>
    </citation>
    <scope>NUCLEOTIDE SEQUENCE [LARGE SCALE GENOMIC DNA]</scope>
    <source>
        <strain evidence="3">ATCC 12872 / QMB1551</strain>
        <plasmid evidence="2">pBM700</plasmid>
    </source>
</reference>
<dbReference type="AlphaFoldDB" id="D5E4A0"/>
<proteinExistence type="predicted"/>
<evidence type="ECO:0000256" key="1">
    <source>
        <dbReference type="SAM" id="Phobius"/>
    </source>
</evidence>
<dbReference type="KEGG" id="bmq:BMQ_pBM70083"/>
<evidence type="ECO:0000313" key="2">
    <source>
        <dbReference type="EMBL" id="ADE72625.1"/>
    </source>
</evidence>
<keyword evidence="3" id="KW-1185">Reference proteome</keyword>
<geneLocation type="plasmid" evidence="2 3">
    <name>pBM700</name>
</geneLocation>